<evidence type="ECO:0000256" key="19">
    <source>
        <dbReference type="SAM" id="Phobius"/>
    </source>
</evidence>
<feature type="domain" description="Integrase catalytic" evidence="20">
    <location>
        <begin position="367"/>
        <end position="536"/>
    </location>
</feature>
<dbReference type="FunFam" id="1.10.340.70:FF:000001">
    <property type="entry name" value="Retrovirus-related Pol polyprotein from transposon gypsy-like Protein"/>
    <property type="match status" value="1"/>
</dbReference>
<dbReference type="CDD" id="cd01647">
    <property type="entry name" value="RT_LTR"/>
    <property type="match status" value="1"/>
</dbReference>
<dbReference type="InterPro" id="IPR012337">
    <property type="entry name" value="RNaseH-like_sf"/>
</dbReference>
<keyword evidence="13 19" id="KW-0472">Membrane</keyword>
<comment type="subcellular location">
    <subcellularLocation>
        <location evidence="1">Membrane</location>
        <topology evidence="1">Multi-pass membrane protein</topology>
    </subcellularLocation>
</comment>
<keyword evidence="15" id="KW-0325">Glycoprotein</keyword>
<evidence type="ECO:0000256" key="7">
    <source>
        <dbReference type="ARBA" id="ARBA00022722"/>
    </source>
</evidence>
<evidence type="ECO:0000259" key="20">
    <source>
        <dbReference type="PROSITE" id="PS50994"/>
    </source>
</evidence>
<keyword evidence="9" id="KW-0378">Hydrolase</keyword>
<dbReference type="Pfam" id="PF10613">
    <property type="entry name" value="Lig_chan-Glu_bd"/>
    <property type="match status" value="1"/>
</dbReference>
<keyword evidence="8" id="KW-0255">Endonuclease</keyword>
<evidence type="ECO:0000256" key="18">
    <source>
        <dbReference type="SAM" id="MobiDB-lite"/>
    </source>
</evidence>
<dbReference type="InterPro" id="IPR041373">
    <property type="entry name" value="RT_RNaseH"/>
</dbReference>
<keyword evidence="14" id="KW-0675">Receptor</keyword>
<evidence type="ECO:0000256" key="17">
    <source>
        <dbReference type="ARBA" id="ARBA00023303"/>
    </source>
</evidence>
<dbReference type="InterPro" id="IPR001584">
    <property type="entry name" value="Integrase_cat-core"/>
</dbReference>
<keyword evidence="4" id="KW-0808">Transferase</keyword>
<dbReference type="PANTHER" id="PTHR37984:SF5">
    <property type="entry name" value="PROTEIN NYNRIN-LIKE"/>
    <property type="match status" value="1"/>
</dbReference>
<keyword evidence="6" id="KW-0548">Nucleotidyltransferase</keyword>
<dbReference type="EC" id="2.7.7.49" evidence="2"/>
<dbReference type="EMBL" id="JAWZYT010000317">
    <property type="protein sequence ID" value="KAK4324867.1"/>
    <property type="molecule type" value="Genomic_DNA"/>
</dbReference>
<feature type="transmembrane region" description="Helical" evidence="19">
    <location>
        <begin position="890"/>
        <end position="909"/>
    </location>
</feature>
<keyword evidence="7" id="KW-0540">Nuclease</keyword>
<dbReference type="Pfam" id="PF17917">
    <property type="entry name" value="RT_RNaseH"/>
    <property type="match status" value="1"/>
</dbReference>
<dbReference type="AlphaFoldDB" id="A0AAE1QGP9"/>
<keyword evidence="12" id="KW-0406">Ion transport</keyword>
<dbReference type="Gene3D" id="3.10.10.10">
    <property type="entry name" value="HIV Type 1 Reverse Transcriptase, subunit A, domain 1"/>
    <property type="match status" value="1"/>
</dbReference>
<dbReference type="GO" id="GO:0003964">
    <property type="term" value="F:RNA-directed DNA polymerase activity"/>
    <property type="evidence" value="ECO:0007669"/>
    <property type="project" value="UniProtKB-KW"/>
</dbReference>
<dbReference type="Proteomes" id="UP001292094">
    <property type="component" value="Unassembled WGS sequence"/>
</dbReference>
<evidence type="ECO:0000256" key="14">
    <source>
        <dbReference type="ARBA" id="ARBA00023170"/>
    </source>
</evidence>
<proteinExistence type="predicted"/>
<accession>A0AAE1QGP9</accession>
<dbReference type="SUPFAM" id="SSF53098">
    <property type="entry name" value="Ribonuclease H-like"/>
    <property type="match status" value="1"/>
</dbReference>
<keyword evidence="11 19" id="KW-1133">Transmembrane helix</keyword>
<evidence type="ECO:0000256" key="15">
    <source>
        <dbReference type="ARBA" id="ARBA00023180"/>
    </source>
</evidence>
<dbReference type="InterPro" id="IPR043128">
    <property type="entry name" value="Rev_trsase/Diguanyl_cyclase"/>
</dbReference>
<evidence type="ECO:0000256" key="2">
    <source>
        <dbReference type="ARBA" id="ARBA00012493"/>
    </source>
</evidence>
<keyword evidence="10" id="KW-0695">RNA-directed DNA polymerase</keyword>
<evidence type="ECO:0000256" key="10">
    <source>
        <dbReference type="ARBA" id="ARBA00022918"/>
    </source>
</evidence>
<evidence type="ECO:0000256" key="5">
    <source>
        <dbReference type="ARBA" id="ARBA00022692"/>
    </source>
</evidence>
<evidence type="ECO:0000256" key="11">
    <source>
        <dbReference type="ARBA" id="ARBA00022989"/>
    </source>
</evidence>
<dbReference type="GO" id="GO:0003676">
    <property type="term" value="F:nucleic acid binding"/>
    <property type="evidence" value="ECO:0007669"/>
    <property type="project" value="InterPro"/>
</dbReference>
<evidence type="ECO:0000256" key="6">
    <source>
        <dbReference type="ARBA" id="ARBA00022695"/>
    </source>
</evidence>
<evidence type="ECO:0000256" key="9">
    <source>
        <dbReference type="ARBA" id="ARBA00022801"/>
    </source>
</evidence>
<dbReference type="CDD" id="cd09274">
    <property type="entry name" value="RNase_HI_RT_Ty3"/>
    <property type="match status" value="1"/>
</dbReference>
<dbReference type="Gene3D" id="3.10.20.370">
    <property type="match status" value="1"/>
</dbReference>
<reference evidence="21" key="1">
    <citation type="submission" date="2023-11" db="EMBL/GenBank/DDBJ databases">
        <title>Genome assemblies of two species of porcelain crab, Petrolisthes cinctipes and Petrolisthes manimaculis (Anomura: Porcellanidae).</title>
        <authorList>
            <person name="Angst P."/>
        </authorList>
    </citation>
    <scope>NUCLEOTIDE SEQUENCE</scope>
    <source>
        <strain evidence="21">PB745_02</strain>
        <tissue evidence="21">Gill</tissue>
    </source>
</reference>
<protein>
    <recommendedName>
        <fullName evidence="2">RNA-directed DNA polymerase</fullName>
        <ecNumber evidence="2">2.7.7.49</ecNumber>
    </recommendedName>
</protein>
<evidence type="ECO:0000313" key="22">
    <source>
        <dbReference type="Proteomes" id="UP001292094"/>
    </source>
</evidence>
<dbReference type="FunFam" id="3.30.70.270:FF:000020">
    <property type="entry name" value="Transposon Tf2-6 polyprotein-like Protein"/>
    <property type="match status" value="1"/>
</dbReference>
<dbReference type="InterPro" id="IPR043502">
    <property type="entry name" value="DNA/RNA_pol_sf"/>
</dbReference>
<dbReference type="PROSITE" id="PS50994">
    <property type="entry name" value="INTEGRASE"/>
    <property type="match status" value="1"/>
</dbReference>
<dbReference type="GO" id="GO:0004519">
    <property type="term" value="F:endonuclease activity"/>
    <property type="evidence" value="ECO:0007669"/>
    <property type="project" value="UniProtKB-KW"/>
</dbReference>
<gene>
    <name evidence="21" type="ORF">Pmani_004517</name>
</gene>
<dbReference type="Gene3D" id="3.30.70.270">
    <property type="match status" value="1"/>
</dbReference>
<dbReference type="GO" id="GO:0016787">
    <property type="term" value="F:hydrolase activity"/>
    <property type="evidence" value="ECO:0007669"/>
    <property type="project" value="UniProtKB-KW"/>
</dbReference>
<keyword evidence="16" id="KW-1071">Ligand-gated ion channel</keyword>
<keyword evidence="3" id="KW-0813">Transport</keyword>
<dbReference type="GO" id="GO:0015276">
    <property type="term" value="F:ligand-gated monoatomic ion channel activity"/>
    <property type="evidence" value="ECO:0007669"/>
    <property type="project" value="InterPro"/>
</dbReference>
<keyword evidence="5 19" id="KW-0812">Transmembrane</keyword>
<feature type="compositionally biased region" description="Pro residues" evidence="18">
    <location>
        <begin position="672"/>
        <end position="688"/>
    </location>
</feature>
<dbReference type="Pfam" id="PF00078">
    <property type="entry name" value="RVT_1"/>
    <property type="match status" value="1"/>
</dbReference>
<dbReference type="Gene3D" id="1.10.287.70">
    <property type="match status" value="1"/>
</dbReference>
<dbReference type="InterPro" id="IPR041588">
    <property type="entry name" value="Integrase_H2C2"/>
</dbReference>
<keyword evidence="22" id="KW-1185">Reference proteome</keyword>
<dbReference type="FunFam" id="3.10.20.370:FF:000001">
    <property type="entry name" value="Retrovirus-related Pol polyprotein from transposon 17.6-like protein"/>
    <property type="match status" value="1"/>
</dbReference>
<organism evidence="21 22">
    <name type="scientific">Petrolisthes manimaculis</name>
    <dbReference type="NCBI Taxonomy" id="1843537"/>
    <lineage>
        <taxon>Eukaryota</taxon>
        <taxon>Metazoa</taxon>
        <taxon>Ecdysozoa</taxon>
        <taxon>Arthropoda</taxon>
        <taxon>Crustacea</taxon>
        <taxon>Multicrustacea</taxon>
        <taxon>Malacostraca</taxon>
        <taxon>Eumalacostraca</taxon>
        <taxon>Eucarida</taxon>
        <taxon>Decapoda</taxon>
        <taxon>Pleocyemata</taxon>
        <taxon>Anomura</taxon>
        <taxon>Galatheoidea</taxon>
        <taxon>Porcellanidae</taxon>
        <taxon>Petrolisthes</taxon>
    </lineage>
</organism>
<dbReference type="SUPFAM" id="SSF53850">
    <property type="entry name" value="Periplasmic binding protein-like II"/>
    <property type="match status" value="1"/>
</dbReference>
<evidence type="ECO:0000313" key="21">
    <source>
        <dbReference type="EMBL" id="KAK4324867.1"/>
    </source>
</evidence>
<evidence type="ECO:0000256" key="1">
    <source>
        <dbReference type="ARBA" id="ARBA00004141"/>
    </source>
</evidence>
<name>A0AAE1QGP9_9EUCA</name>
<evidence type="ECO:0000256" key="13">
    <source>
        <dbReference type="ARBA" id="ARBA00023136"/>
    </source>
</evidence>
<sequence>MLEQGIIENSVSNFNSLMFLVPKSSGEWRPVVDFRALNKITVPPRYPMPVLEEILQNLGEQNTVFSTLDLCSGFHQVELHQESRPYTAFSTTSDQVRSFLGLSGYYRRFIKDYASIASPLTSLLKKDVPFQWSETRQKSFCDLKHALTSAPVLAYPDYSKPFILNTDASYSGLGAVLMQEHQGKKRPIAYASRTLNKAEKNYAVTEIEALAVVWALKKFKYIIYGYPVEILTDHKPLLHLFKGKDLSGRMARWLLTVQDYMPTFTYIKGKANVAADALSRNCALTCAVSTETPTFDTLTHTDIFKAQRDDPMWSKVISYLETGNDLDLPHVPSLSHYVLQDDILYKATTLTVKYEPSRLIHQLVIPQTLVPSVLKLIHDTSHASHPGKEKTLSQAKLKYFWLTMRRYINNHIDLFLVPIPNKAAQTVARAILNYVICPFTTPKVILSDNGTEFVNQVLISLCKEFNIKKANVLPYRPSANGLVERHNRKILNTLRSLVLDTNTLWDTYTPQVMASLNSTINKSISETPHYILFAQDKRLPYELLAKKPNPVYNMDDFVKTNVHTFQQIHQRIQHSLALSKADMLLYHNKSASNFSLEIGDIVYSLVEVKHSKLDPKFDGPFRVIAKEHGNKVKLLKLKNHTETTAHLDSLKKVHSGLDCEDPQFIPTVSQPPHSPPPPASPENPPLFSQPPQHSYNLRIAYCLAGDTRLDLIHLFDLVFLVEMRYEVRRPSDGQWGNPLDNGTITGMIGEVANRVAHLAICQITITRKRERVIDFSAPYYLDSITVVSRTPQLRSRALAAFSPFTAQVWQCIGLFTLGLGPLTRLFTWLAPPPDSHRPVSSQEGRVMSHQREVVFNTYIKGSTTRGVSEFSFHFFRSLVVQSNLLCPRPWYLRFLFVSWYLFCFYVYGLQ</sequence>
<dbReference type="InterPro" id="IPR000477">
    <property type="entry name" value="RT_dom"/>
</dbReference>
<dbReference type="GO" id="GO:0016020">
    <property type="term" value="C:membrane"/>
    <property type="evidence" value="ECO:0007669"/>
    <property type="project" value="UniProtKB-SubCell"/>
</dbReference>
<evidence type="ECO:0000256" key="3">
    <source>
        <dbReference type="ARBA" id="ARBA00022448"/>
    </source>
</evidence>
<feature type="region of interest" description="Disordered" evidence="18">
    <location>
        <begin position="662"/>
        <end position="689"/>
    </location>
</feature>
<dbReference type="GO" id="GO:0015074">
    <property type="term" value="P:DNA integration"/>
    <property type="evidence" value="ECO:0007669"/>
    <property type="project" value="InterPro"/>
</dbReference>
<dbReference type="Gene3D" id="3.40.190.10">
    <property type="entry name" value="Periplasmic binding protein-like II"/>
    <property type="match status" value="1"/>
</dbReference>
<evidence type="ECO:0000256" key="4">
    <source>
        <dbReference type="ARBA" id="ARBA00022679"/>
    </source>
</evidence>
<dbReference type="InterPro" id="IPR036397">
    <property type="entry name" value="RNaseH_sf"/>
</dbReference>
<evidence type="ECO:0000256" key="8">
    <source>
        <dbReference type="ARBA" id="ARBA00022759"/>
    </source>
</evidence>
<dbReference type="Gene3D" id="3.30.420.10">
    <property type="entry name" value="Ribonuclease H-like superfamily/Ribonuclease H"/>
    <property type="match status" value="1"/>
</dbReference>
<dbReference type="InterPro" id="IPR019594">
    <property type="entry name" value="Glu/Gly-bd"/>
</dbReference>
<evidence type="ECO:0000256" key="16">
    <source>
        <dbReference type="ARBA" id="ARBA00023286"/>
    </source>
</evidence>
<evidence type="ECO:0000256" key="12">
    <source>
        <dbReference type="ARBA" id="ARBA00023065"/>
    </source>
</evidence>
<comment type="caution">
    <text evidence="21">The sequence shown here is derived from an EMBL/GenBank/DDBJ whole genome shotgun (WGS) entry which is preliminary data.</text>
</comment>
<dbReference type="InterPro" id="IPR050951">
    <property type="entry name" value="Retrovirus_Pol_polyprotein"/>
</dbReference>
<dbReference type="PANTHER" id="PTHR37984">
    <property type="entry name" value="PROTEIN CBG26694"/>
    <property type="match status" value="1"/>
</dbReference>
<dbReference type="GO" id="GO:0042575">
    <property type="term" value="C:DNA polymerase complex"/>
    <property type="evidence" value="ECO:0007669"/>
    <property type="project" value="UniProtKB-ARBA"/>
</dbReference>
<dbReference type="Pfam" id="PF17921">
    <property type="entry name" value="Integrase_H2C2"/>
    <property type="match status" value="1"/>
</dbReference>
<keyword evidence="17" id="KW-0407">Ion channel</keyword>
<dbReference type="SUPFAM" id="SSF56672">
    <property type="entry name" value="DNA/RNA polymerases"/>
    <property type="match status" value="1"/>
</dbReference>